<evidence type="ECO:0000313" key="2">
    <source>
        <dbReference type="Proteomes" id="UP000637383"/>
    </source>
</evidence>
<protein>
    <submittedName>
        <fullName evidence="1">Uncharacterized protein</fullName>
    </submittedName>
</protein>
<evidence type="ECO:0000313" key="1">
    <source>
        <dbReference type="EMBL" id="MBD2736773.1"/>
    </source>
</evidence>
<accession>A0ABR8KD26</accession>
<name>A0ABR8KD26_9NOSO</name>
<reference evidence="1 2" key="1">
    <citation type="journal article" date="2020" name="ISME J.">
        <title>Comparative genomics reveals insights into cyanobacterial evolution and habitat adaptation.</title>
        <authorList>
            <person name="Chen M.Y."/>
            <person name="Teng W.K."/>
            <person name="Zhao L."/>
            <person name="Hu C.X."/>
            <person name="Zhou Y.K."/>
            <person name="Han B.P."/>
            <person name="Song L.R."/>
            <person name="Shu W.S."/>
        </authorList>
    </citation>
    <scope>NUCLEOTIDE SEQUENCE [LARGE SCALE GENOMIC DNA]</scope>
    <source>
        <strain evidence="1 2">FACHB-159</strain>
    </source>
</reference>
<sequence>MDSQTLQPTVLDAQTLQKLQDDIQQEMCESLNKANFRKILEKYGISSQEVIKFQCTLDLTKLQSNQANEGQQLQNFLGLLPSKLIHLSVCTCWSEDEGKLVDCPCR</sequence>
<gene>
    <name evidence="1" type="ORF">H6H03_23275</name>
</gene>
<organism evidence="1 2">
    <name type="scientific">Nostoc paludosum FACHB-159</name>
    <dbReference type="NCBI Taxonomy" id="2692908"/>
    <lineage>
        <taxon>Bacteria</taxon>
        <taxon>Bacillati</taxon>
        <taxon>Cyanobacteriota</taxon>
        <taxon>Cyanophyceae</taxon>
        <taxon>Nostocales</taxon>
        <taxon>Nostocaceae</taxon>
        <taxon>Nostoc</taxon>
    </lineage>
</organism>
<dbReference type="RefSeq" id="WP_190957387.1">
    <property type="nucleotide sequence ID" value="NZ_JACJTU010000024.1"/>
</dbReference>
<comment type="caution">
    <text evidence="1">The sequence shown here is derived from an EMBL/GenBank/DDBJ whole genome shotgun (WGS) entry which is preliminary data.</text>
</comment>
<dbReference type="Proteomes" id="UP000637383">
    <property type="component" value="Unassembled WGS sequence"/>
</dbReference>
<keyword evidence="2" id="KW-1185">Reference proteome</keyword>
<proteinExistence type="predicted"/>
<dbReference type="EMBL" id="JACJTU010000024">
    <property type="protein sequence ID" value="MBD2736773.1"/>
    <property type="molecule type" value="Genomic_DNA"/>
</dbReference>